<dbReference type="PANTHER" id="PTHR21112">
    <property type="entry name" value="CHEMOSENSORY PROTEIN A 29A-RELATED"/>
    <property type="match status" value="1"/>
</dbReference>
<feature type="chain" id="PRO_5008404022" evidence="1">
    <location>
        <begin position="22"/>
        <end position="190"/>
    </location>
</feature>
<evidence type="ECO:0000313" key="3">
    <source>
        <dbReference type="Proteomes" id="UP000092460"/>
    </source>
</evidence>
<keyword evidence="3" id="KW-1185">Reference proteome</keyword>
<proteinExistence type="predicted"/>
<dbReference type="PANTHER" id="PTHR21112:SF0">
    <property type="entry name" value="CHEMOSENSORY PROTEIN A 29A-RELATED"/>
    <property type="match status" value="1"/>
</dbReference>
<dbReference type="EMBL" id="JXJN01001092">
    <property type="status" value="NOT_ANNOTATED_CDS"/>
    <property type="molecule type" value="Genomic_DNA"/>
</dbReference>
<feature type="signal peptide" evidence="1">
    <location>
        <begin position="1"/>
        <end position="21"/>
    </location>
</feature>
<dbReference type="EnsemblMetazoa" id="GPPI003419-RA">
    <property type="protein sequence ID" value="GPPI003419-PA"/>
    <property type="gene ID" value="GPPI003419"/>
</dbReference>
<protein>
    <submittedName>
        <fullName evidence="2">Uncharacterized protein</fullName>
    </submittedName>
</protein>
<evidence type="ECO:0000256" key="1">
    <source>
        <dbReference type="SAM" id="SignalP"/>
    </source>
</evidence>
<name>A0A1B0AP05_9MUSC</name>
<sequence>MKIIFTLHVMLTVILIREINGMVYVHNKKSWTYEILDIEFITMNEELVKINLKAEHINRTTLGISGTLDFRYEFSEDTMIEMILCRSASGNADSYQLLPYRIPRTQIHDFFDTFYDNIFKDLGPCSNFPVIETKARDYKFCKVIYFERCLFNNDHMPNYLPDGYYKAKVVTSGETDWSLTVLFQVESTLS</sequence>
<accession>A0A1B0AP05</accession>
<dbReference type="Proteomes" id="UP000092460">
    <property type="component" value="Unassembled WGS sequence"/>
</dbReference>
<evidence type="ECO:0000313" key="2">
    <source>
        <dbReference type="EnsemblMetazoa" id="GPPI003419-PA"/>
    </source>
</evidence>
<keyword evidence="1" id="KW-0732">Signal</keyword>
<dbReference type="AlphaFoldDB" id="A0A1B0AP05"/>
<reference evidence="3" key="1">
    <citation type="submission" date="2015-01" db="EMBL/GenBank/DDBJ databases">
        <authorList>
            <person name="Aksoy S."/>
            <person name="Warren W."/>
            <person name="Wilson R.K."/>
        </authorList>
    </citation>
    <scope>NUCLEOTIDE SEQUENCE [LARGE SCALE GENOMIC DNA]</scope>
    <source>
        <strain evidence="3">IAEA</strain>
    </source>
</reference>
<reference evidence="2" key="2">
    <citation type="submission" date="2020-05" db="UniProtKB">
        <authorList>
            <consortium name="EnsemblMetazoa"/>
        </authorList>
    </citation>
    <scope>IDENTIFICATION</scope>
    <source>
        <strain evidence="2">IAEA</strain>
    </source>
</reference>
<dbReference type="VEuPathDB" id="VectorBase:GPPI003419"/>
<organism evidence="2 3">
    <name type="scientific">Glossina palpalis gambiensis</name>
    <dbReference type="NCBI Taxonomy" id="67801"/>
    <lineage>
        <taxon>Eukaryota</taxon>
        <taxon>Metazoa</taxon>
        <taxon>Ecdysozoa</taxon>
        <taxon>Arthropoda</taxon>
        <taxon>Hexapoda</taxon>
        <taxon>Insecta</taxon>
        <taxon>Pterygota</taxon>
        <taxon>Neoptera</taxon>
        <taxon>Endopterygota</taxon>
        <taxon>Diptera</taxon>
        <taxon>Brachycera</taxon>
        <taxon>Muscomorpha</taxon>
        <taxon>Hippoboscoidea</taxon>
        <taxon>Glossinidae</taxon>
        <taxon>Glossina</taxon>
    </lineage>
</organism>